<dbReference type="GO" id="GO:0030170">
    <property type="term" value="F:pyridoxal phosphate binding"/>
    <property type="evidence" value="ECO:0007669"/>
    <property type="project" value="InterPro"/>
</dbReference>
<dbReference type="Gene3D" id="3.40.50.1100">
    <property type="match status" value="2"/>
</dbReference>
<comment type="similarity">
    <text evidence="3">Belongs to the serine/threonine dehydratase family.</text>
</comment>
<dbReference type="GO" id="GO:0009097">
    <property type="term" value="P:isoleucine biosynthetic process"/>
    <property type="evidence" value="ECO:0007669"/>
    <property type="project" value="TreeGrafter"/>
</dbReference>
<keyword evidence="12" id="KW-1185">Reference proteome</keyword>
<dbReference type="PROSITE" id="PS00165">
    <property type="entry name" value="DEHYDRATASE_SER_THR"/>
    <property type="match status" value="1"/>
</dbReference>
<evidence type="ECO:0000313" key="12">
    <source>
        <dbReference type="Proteomes" id="UP000298154"/>
    </source>
</evidence>
<dbReference type="RefSeq" id="WP_134554002.1">
    <property type="nucleotide sequence ID" value="NZ_SOHK01000005.1"/>
</dbReference>
<keyword evidence="9 11" id="KW-0456">Lyase</keyword>
<dbReference type="GO" id="GO:0006565">
    <property type="term" value="P:L-serine catabolic process"/>
    <property type="evidence" value="ECO:0007669"/>
    <property type="project" value="TreeGrafter"/>
</dbReference>
<dbReference type="EC" id="4.3.1.19" evidence="5"/>
<dbReference type="EMBL" id="SOHK01000005">
    <property type="protein sequence ID" value="TFD68795.1"/>
    <property type="molecule type" value="Genomic_DNA"/>
</dbReference>
<dbReference type="InterPro" id="IPR002912">
    <property type="entry name" value="ACT_dom"/>
</dbReference>
<accession>A0A4R9ASN3</accession>
<dbReference type="CDD" id="cd04886">
    <property type="entry name" value="ACT_ThrD-II-like"/>
    <property type="match status" value="1"/>
</dbReference>
<dbReference type="InterPro" id="IPR005789">
    <property type="entry name" value="Thr_deHydtase_catblc"/>
</dbReference>
<gene>
    <name evidence="11" type="ORF">E3T47_02175</name>
</gene>
<evidence type="ECO:0000256" key="1">
    <source>
        <dbReference type="ARBA" id="ARBA00001933"/>
    </source>
</evidence>
<dbReference type="FunFam" id="3.40.50.1100:FF:000007">
    <property type="entry name" value="L-threonine dehydratase catabolic TdcB"/>
    <property type="match status" value="1"/>
</dbReference>
<dbReference type="InterPro" id="IPR044561">
    <property type="entry name" value="ACT_ThrD-II-like"/>
</dbReference>
<dbReference type="Pfam" id="PF01842">
    <property type="entry name" value="ACT"/>
    <property type="match status" value="1"/>
</dbReference>
<comment type="caution">
    <text evidence="11">The sequence shown here is derived from an EMBL/GenBank/DDBJ whole genome shotgun (WGS) entry which is preliminary data.</text>
</comment>
<organism evidence="11 12">
    <name type="scientific">Cryobacterium ruanii</name>
    <dbReference type="NCBI Taxonomy" id="1259197"/>
    <lineage>
        <taxon>Bacteria</taxon>
        <taxon>Bacillati</taxon>
        <taxon>Actinomycetota</taxon>
        <taxon>Actinomycetes</taxon>
        <taxon>Micrococcales</taxon>
        <taxon>Microbacteriaceae</taxon>
        <taxon>Cryobacterium</taxon>
    </lineage>
</organism>
<dbReference type="InterPro" id="IPR050147">
    <property type="entry name" value="Ser/Thr_Dehydratase"/>
</dbReference>
<evidence type="ECO:0000256" key="2">
    <source>
        <dbReference type="ARBA" id="ARBA00004958"/>
    </source>
</evidence>
<evidence type="ECO:0000313" key="11">
    <source>
        <dbReference type="EMBL" id="TFD68795.1"/>
    </source>
</evidence>
<dbReference type="InterPro" id="IPR000634">
    <property type="entry name" value="Ser/Thr_deHydtase_PyrdxlP-BS"/>
</dbReference>
<keyword evidence="8" id="KW-0663">Pyridoxal phosphate</keyword>
<dbReference type="InterPro" id="IPR036052">
    <property type="entry name" value="TrpB-like_PALP_sf"/>
</dbReference>
<dbReference type="GO" id="GO:0004794">
    <property type="term" value="F:threonine deaminase activity"/>
    <property type="evidence" value="ECO:0007669"/>
    <property type="project" value="UniProtKB-EC"/>
</dbReference>
<evidence type="ECO:0000256" key="5">
    <source>
        <dbReference type="ARBA" id="ARBA00012096"/>
    </source>
</evidence>
<evidence type="ECO:0000259" key="10">
    <source>
        <dbReference type="PROSITE" id="PS51671"/>
    </source>
</evidence>
<feature type="domain" description="ACT" evidence="10">
    <location>
        <begin position="337"/>
        <end position="411"/>
    </location>
</feature>
<dbReference type="PANTHER" id="PTHR48078">
    <property type="entry name" value="THREONINE DEHYDRATASE, MITOCHONDRIAL-RELATED"/>
    <property type="match status" value="1"/>
</dbReference>
<dbReference type="NCBIfam" id="TIGR01127">
    <property type="entry name" value="ilvA_1Cterm"/>
    <property type="match status" value="1"/>
</dbReference>
<dbReference type="PANTHER" id="PTHR48078:SF6">
    <property type="entry name" value="L-THREONINE DEHYDRATASE CATABOLIC TDCB"/>
    <property type="match status" value="1"/>
</dbReference>
<dbReference type="InterPro" id="IPR001926">
    <property type="entry name" value="TrpB-like_PALP"/>
</dbReference>
<dbReference type="GO" id="GO:0006567">
    <property type="term" value="P:L-threonine catabolic process"/>
    <property type="evidence" value="ECO:0007669"/>
    <property type="project" value="InterPro"/>
</dbReference>
<dbReference type="Pfam" id="PF00291">
    <property type="entry name" value="PALP"/>
    <property type="match status" value="1"/>
</dbReference>
<sequence>MPETTLAAPTLAEFEAARAVVAQVADVTPMESSRYLADVLGAPVYLKCENLQRTGSYKIRGAYNRLSKLTDEEKARGVVAASAGNHAQGVAFAARELGIKATIFMPVGVALPKLSATRDYGAEVILRGTTVTEPLLAAAEYARETGAILIPPFDHADVVTGQGTLGLEILDQVPDLETVIVPIGGGGLISGVASALKQRAARDGRHIRVIGVQAENAAAYPPSLEAGEAVMISILPTIADGIAVAKPGLLNFEIVRDTVDEIVTVTEDDTARALLVLLERAKLVVEPAGAVAVAAILAGKVTPTGPTVAILSGGNIDPLLMQRVISHGLAASGRYLTLRIMLPDRPGQLARISELLAEATANVIEVLHTRHGVGLRISEVELDVSVETRGPEHRQHVVDTLRAAGYDPQID</sequence>
<evidence type="ECO:0000256" key="4">
    <source>
        <dbReference type="ARBA" id="ARBA00011447"/>
    </source>
</evidence>
<dbReference type="CDD" id="cd01562">
    <property type="entry name" value="Thr-dehyd"/>
    <property type="match status" value="1"/>
</dbReference>
<name>A0A4R9ASN3_9MICO</name>
<comment type="subunit">
    <text evidence="4">In the native structure, TdcB is in a dimeric form, whereas in the TdcB-AMP complex, it exists in a tetrameric form (dimer of dimers).</text>
</comment>
<evidence type="ECO:0000256" key="8">
    <source>
        <dbReference type="ARBA" id="ARBA00022898"/>
    </source>
</evidence>
<evidence type="ECO:0000256" key="3">
    <source>
        <dbReference type="ARBA" id="ARBA00010869"/>
    </source>
</evidence>
<evidence type="ECO:0000256" key="7">
    <source>
        <dbReference type="ARBA" id="ARBA00022533"/>
    </source>
</evidence>
<proteinExistence type="inferred from homology"/>
<reference evidence="11 12" key="1">
    <citation type="submission" date="2019-03" db="EMBL/GenBank/DDBJ databases">
        <title>Genomics of glacier-inhabiting Cryobacterium strains.</title>
        <authorList>
            <person name="Liu Q."/>
            <person name="Xin Y.-H."/>
        </authorList>
    </citation>
    <scope>NUCLEOTIDE SEQUENCE [LARGE SCALE GENOMIC DNA]</scope>
    <source>
        <strain evidence="11 12">Sr36</strain>
    </source>
</reference>
<dbReference type="OrthoDB" id="9811476at2"/>
<dbReference type="GO" id="GO:0003941">
    <property type="term" value="F:L-serine ammonia-lyase activity"/>
    <property type="evidence" value="ECO:0007669"/>
    <property type="project" value="TreeGrafter"/>
</dbReference>
<protein>
    <recommendedName>
        <fullName evidence="6">L-threonine dehydratase catabolic TdcB</fullName>
        <ecNumber evidence="5">4.3.1.19</ecNumber>
    </recommendedName>
</protein>
<dbReference type="PROSITE" id="PS51671">
    <property type="entry name" value="ACT"/>
    <property type="match status" value="1"/>
</dbReference>
<dbReference type="SUPFAM" id="SSF53686">
    <property type="entry name" value="Tryptophan synthase beta subunit-like PLP-dependent enzymes"/>
    <property type="match status" value="1"/>
</dbReference>
<keyword evidence="7" id="KW-0021">Allosteric enzyme</keyword>
<dbReference type="Proteomes" id="UP000298154">
    <property type="component" value="Unassembled WGS sequence"/>
</dbReference>
<dbReference type="AlphaFoldDB" id="A0A4R9ASN3"/>
<comment type="cofactor">
    <cofactor evidence="1">
        <name>pyridoxal 5'-phosphate</name>
        <dbReference type="ChEBI" id="CHEBI:597326"/>
    </cofactor>
</comment>
<comment type="pathway">
    <text evidence="2">Amino-acid degradation; L-threonine degradation via propanoate pathway; propanoate from L-threonine: step 1/4.</text>
</comment>
<evidence type="ECO:0000256" key="9">
    <source>
        <dbReference type="ARBA" id="ARBA00023239"/>
    </source>
</evidence>
<evidence type="ECO:0000256" key="6">
    <source>
        <dbReference type="ARBA" id="ARBA00022248"/>
    </source>
</evidence>